<organism evidence="2">
    <name type="scientific">Caenorhabditis brenneri</name>
    <name type="common">Nematode worm</name>
    <dbReference type="NCBI Taxonomy" id="135651"/>
    <lineage>
        <taxon>Eukaryota</taxon>
        <taxon>Metazoa</taxon>
        <taxon>Ecdysozoa</taxon>
        <taxon>Nematoda</taxon>
        <taxon>Chromadorea</taxon>
        <taxon>Rhabditida</taxon>
        <taxon>Rhabditina</taxon>
        <taxon>Rhabditomorpha</taxon>
        <taxon>Rhabditoidea</taxon>
        <taxon>Rhabditidae</taxon>
        <taxon>Peloderinae</taxon>
        <taxon>Caenorhabditis</taxon>
    </lineage>
</organism>
<gene>
    <name evidence="1" type="ORF">CAEBREN_18350</name>
</gene>
<proteinExistence type="predicted"/>
<dbReference type="FunCoup" id="G0PLH7">
    <property type="interactions" value="5"/>
</dbReference>
<keyword evidence="2" id="KW-1185">Reference proteome</keyword>
<dbReference type="Proteomes" id="UP000008068">
    <property type="component" value="Unassembled WGS sequence"/>
</dbReference>
<dbReference type="AlphaFoldDB" id="G0PLH7"/>
<evidence type="ECO:0000313" key="2">
    <source>
        <dbReference type="Proteomes" id="UP000008068"/>
    </source>
</evidence>
<evidence type="ECO:0000313" key="1">
    <source>
        <dbReference type="EMBL" id="EGT35008.1"/>
    </source>
</evidence>
<dbReference type="PANTHER" id="PTHR21503">
    <property type="entry name" value="F-BOX-CONTAINING HYPOTHETICAL PROTEIN C.ELEGANS"/>
    <property type="match status" value="1"/>
</dbReference>
<evidence type="ECO:0008006" key="3">
    <source>
        <dbReference type="Google" id="ProtNLM"/>
    </source>
</evidence>
<name>G0PLH7_CAEBE</name>
<accession>G0PLH7</accession>
<dbReference type="EMBL" id="GL381103">
    <property type="protein sequence ID" value="EGT35008.1"/>
    <property type="molecule type" value="Genomic_DNA"/>
</dbReference>
<reference evidence="2" key="1">
    <citation type="submission" date="2011-07" db="EMBL/GenBank/DDBJ databases">
        <authorList>
            <consortium name="Caenorhabditis brenneri Sequencing and Analysis Consortium"/>
            <person name="Wilson R.K."/>
        </authorList>
    </citation>
    <scope>NUCLEOTIDE SEQUENCE [LARGE SCALE GENOMIC DNA]</scope>
    <source>
        <strain evidence="2">PB2801</strain>
    </source>
</reference>
<protein>
    <recommendedName>
        <fullName evidence="3">F-box associated domain-containing protein</fullName>
    </recommendedName>
</protein>
<dbReference type="PANTHER" id="PTHR21503:SF8">
    <property type="entry name" value="F-BOX ASSOCIATED DOMAIN-CONTAINING PROTEIN-RELATED"/>
    <property type="match status" value="1"/>
</dbReference>
<dbReference type="HOGENOM" id="CLU_040220_0_1_1"/>
<sequence>MSFTETTLLSFCSTRTKRMIKSTNWKVPRLYFTITEKYISVHLCHDDWLNALSLMVLYVDQFMENSEVSKLRNSSLELRFMKLGFTRENRIPVEYYGKSYDVIQVLNEFLDDSRHELYKHFIALFPNTPKIQLNTEAGTDLRLVPISKYVRDLKLSGLEADVDYAEEYFSKCKNLQRAVVEPVLKGEVKENSKITSVKRLLCLNTELQTRSLIFKFNGQVATFQNCRCNVNVIIDVLKLWISNEAFQNVERLSMIRMYCSWDNIPWWTEDVVLQAIESSPSDPSKRPDNCGKKYEVVSWIIKPLKCADYRDITRKTDGKRASFHVDASSFRFVVWN</sequence>
<dbReference type="InParanoid" id="G0PLH7"/>